<feature type="domain" description="AA1-like" evidence="7">
    <location>
        <begin position="14"/>
        <end position="127"/>
    </location>
</feature>
<dbReference type="GO" id="GO:0005576">
    <property type="term" value="C:extracellular region"/>
    <property type="evidence" value="ECO:0007669"/>
    <property type="project" value="UniProtKB-SubCell"/>
</dbReference>
<proteinExistence type="predicted"/>
<sequence>MKVFAAALFAGLAAAATTVKVTDISIRDNDGLQAVSFKVDGTDCSSVSAATLAGNGANACGAASPPDFTFSVEKNGLSDYQLWLHKNDGSVRGLNGGGKPPVYCHAGGNGQNDFVCTQVGDLSVELQ</sequence>
<feature type="disulfide bond" evidence="5">
    <location>
        <begin position="104"/>
        <end position="116"/>
    </location>
</feature>
<evidence type="ECO:0000256" key="5">
    <source>
        <dbReference type="PROSITE-ProRule" id="PRU01243"/>
    </source>
</evidence>
<keyword evidence="2" id="KW-0964">Secreted</keyword>
<accession>A0A5N5D005</accession>
<feature type="signal peptide" evidence="6">
    <location>
        <begin position="1"/>
        <end position="15"/>
    </location>
</feature>
<dbReference type="PROSITE" id="PS51895">
    <property type="entry name" value="AA1"/>
    <property type="match status" value="1"/>
</dbReference>
<dbReference type="Proteomes" id="UP000325902">
    <property type="component" value="Unassembled WGS sequence"/>
</dbReference>
<evidence type="ECO:0000256" key="3">
    <source>
        <dbReference type="ARBA" id="ARBA00022729"/>
    </source>
</evidence>
<keyword evidence="4 5" id="KW-1015">Disulfide bond</keyword>
<name>A0A5N5D005_9PEZI</name>
<evidence type="ECO:0000256" key="4">
    <source>
        <dbReference type="ARBA" id="ARBA00023157"/>
    </source>
</evidence>
<keyword evidence="3 6" id="KW-0732">Signal</keyword>
<comment type="caution">
    <text evidence="5">Lacks conserved residue(s) required for the propagation of feature annotation.</text>
</comment>
<dbReference type="InterPro" id="IPR032382">
    <property type="entry name" value="AltA1"/>
</dbReference>
<dbReference type="OrthoDB" id="3913991at2759"/>
<reference evidence="8 9" key="1">
    <citation type="journal article" date="2019" name="Sci. Rep.">
        <title>A multi-omics analysis of the grapevine pathogen Lasiodiplodia theobromae reveals that temperature affects the expression of virulence- and pathogenicity-related genes.</title>
        <authorList>
            <person name="Felix C."/>
            <person name="Meneses R."/>
            <person name="Goncalves M.F.M."/>
            <person name="Tilleman L."/>
            <person name="Duarte A.S."/>
            <person name="Jorrin-Novo J.V."/>
            <person name="Van de Peer Y."/>
            <person name="Deforce D."/>
            <person name="Van Nieuwerburgh F."/>
            <person name="Esteves A.C."/>
            <person name="Alves A."/>
        </authorList>
    </citation>
    <scope>NUCLEOTIDE SEQUENCE [LARGE SCALE GENOMIC DNA]</scope>
    <source>
        <strain evidence="8 9">LA-SOL3</strain>
    </source>
</reference>
<evidence type="ECO:0000313" key="8">
    <source>
        <dbReference type="EMBL" id="KAB2570975.1"/>
    </source>
</evidence>
<evidence type="ECO:0000256" key="1">
    <source>
        <dbReference type="ARBA" id="ARBA00004613"/>
    </source>
</evidence>
<evidence type="ECO:0000259" key="7">
    <source>
        <dbReference type="PROSITE" id="PS51895"/>
    </source>
</evidence>
<evidence type="ECO:0000256" key="2">
    <source>
        <dbReference type="ARBA" id="ARBA00022525"/>
    </source>
</evidence>
<dbReference type="AlphaFoldDB" id="A0A5N5D005"/>
<protein>
    <recommendedName>
        <fullName evidence="7">AA1-like domain-containing protein</fullName>
    </recommendedName>
</protein>
<dbReference type="Gene3D" id="2.40.350.20">
    <property type="match status" value="1"/>
</dbReference>
<gene>
    <name evidence="8" type="ORF">DBV05_g10355</name>
</gene>
<comment type="caution">
    <text evidence="8">The sequence shown here is derived from an EMBL/GenBank/DDBJ whole genome shotgun (WGS) entry which is preliminary data.</text>
</comment>
<feature type="chain" id="PRO_5025026241" description="AA1-like domain-containing protein" evidence="6">
    <location>
        <begin position="16"/>
        <end position="127"/>
    </location>
</feature>
<dbReference type="EMBL" id="VCHE01000115">
    <property type="protein sequence ID" value="KAB2570975.1"/>
    <property type="molecule type" value="Genomic_DNA"/>
</dbReference>
<comment type="subcellular location">
    <subcellularLocation>
        <location evidence="1">Secreted</location>
    </subcellularLocation>
</comment>
<evidence type="ECO:0000313" key="9">
    <source>
        <dbReference type="Proteomes" id="UP000325902"/>
    </source>
</evidence>
<keyword evidence="9" id="KW-1185">Reference proteome</keyword>
<organism evidence="8 9">
    <name type="scientific">Lasiodiplodia theobromae</name>
    <dbReference type="NCBI Taxonomy" id="45133"/>
    <lineage>
        <taxon>Eukaryota</taxon>
        <taxon>Fungi</taxon>
        <taxon>Dikarya</taxon>
        <taxon>Ascomycota</taxon>
        <taxon>Pezizomycotina</taxon>
        <taxon>Dothideomycetes</taxon>
        <taxon>Dothideomycetes incertae sedis</taxon>
        <taxon>Botryosphaeriales</taxon>
        <taxon>Botryosphaeriaceae</taxon>
        <taxon>Lasiodiplodia</taxon>
    </lineage>
</organism>
<dbReference type="Pfam" id="PF16541">
    <property type="entry name" value="AltA1"/>
    <property type="match status" value="1"/>
</dbReference>
<evidence type="ECO:0000256" key="6">
    <source>
        <dbReference type="SAM" id="SignalP"/>
    </source>
</evidence>